<keyword evidence="1" id="KW-1133">Transmembrane helix</keyword>
<dbReference type="PANTHER" id="PTHR35465:SF1">
    <property type="entry name" value="PHOSPHATIDYLINOSITOL-GLYCAN BIOSYNTHESIS CLASS X PROTEIN"/>
    <property type="match status" value="1"/>
</dbReference>
<keyword evidence="1" id="KW-0472">Membrane</keyword>
<dbReference type="AlphaFoldDB" id="A0AAV6N3N2"/>
<sequence>MKIRRFNDENDEAPLSTGRALLPIPIVNGGKWSLSPNFLSASALSVDTHRRLSAPQVRSFRSLVWIFPVLLFKQKFVLWQLREQMRHSLERFPFVLFHVLVIIMKWPSFCLSSMVDGKILNVGEELWRETLPLQMGSRLYHLQGLKPDMWYEVKISYPGSMPASFSLELKRDLTSPVDKKSRKLLDTEKLIFKTESMNLQGDQVDTHVLVSVISEGVVALPSARERDSIIFNIVCDELLIGIPHEAWGVGGLVIICLILAFIIPSFLPSWLLRTNQTQGPGNHHASKSS</sequence>
<evidence type="ECO:0000313" key="3">
    <source>
        <dbReference type="Proteomes" id="UP000685013"/>
    </source>
</evidence>
<dbReference type="EMBL" id="JAGKQH010000009">
    <property type="protein sequence ID" value="KAG6591724.1"/>
    <property type="molecule type" value="Genomic_DNA"/>
</dbReference>
<evidence type="ECO:0000256" key="1">
    <source>
        <dbReference type="SAM" id="Phobius"/>
    </source>
</evidence>
<feature type="non-terminal residue" evidence="2">
    <location>
        <position position="1"/>
    </location>
</feature>
<keyword evidence="1" id="KW-0812">Transmembrane</keyword>
<dbReference type="PANTHER" id="PTHR35465">
    <property type="entry name" value="CAVEOLIN-1 PROTEIN"/>
    <property type="match status" value="1"/>
</dbReference>
<accession>A0AAV6N3N2</accession>
<name>A0AAV6N3N2_9ROSI</name>
<dbReference type="Proteomes" id="UP000685013">
    <property type="component" value="Chromosome 9"/>
</dbReference>
<protein>
    <submittedName>
        <fullName evidence="2">Uncharacterized protein</fullName>
    </submittedName>
</protein>
<gene>
    <name evidence="2" type="ORF">SDJN03_14070</name>
</gene>
<comment type="caution">
    <text evidence="2">The sequence shown here is derived from an EMBL/GenBank/DDBJ whole genome shotgun (WGS) entry which is preliminary data.</text>
</comment>
<proteinExistence type="predicted"/>
<reference evidence="2 3" key="1">
    <citation type="journal article" date="2021" name="Hortic Res">
        <title>The domestication of Cucurbita argyrosperma as revealed by the genome of its wild relative.</title>
        <authorList>
            <person name="Barrera-Redondo J."/>
            <person name="Sanchez-de la Vega G."/>
            <person name="Aguirre-Liguori J.A."/>
            <person name="Castellanos-Morales G."/>
            <person name="Gutierrez-Guerrero Y.T."/>
            <person name="Aguirre-Dugua X."/>
            <person name="Aguirre-Planter E."/>
            <person name="Tenaillon M.I."/>
            <person name="Lira-Saade R."/>
            <person name="Eguiarte L.E."/>
        </authorList>
    </citation>
    <scope>NUCLEOTIDE SEQUENCE [LARGE SCALE GENOMIC DNA]</scope>
    <source>
        <strain evidence="2">JBR-2021</strain>
    </source>
</reference>
<evidence type="ECO:0000313" key="2">
    <source>
        <dbReference type="EMBL" id="KAG6591724.1"/>
    </source>
</evidence>
<keyword evidence="3" id="KW-1185">Reference proteome</keyword>
<organism evidence="2 3">
    <name type="scientific">Cucurbita argyrosperma subsp. sororia</name>
    <dbReference type="NCBI Taxonomy" id="37648"/>
    <lineage>
        <taxon>Eukaryota</taxon>
        <taxon>Viridiplantae</taxon>
        <taxon>Streptophyta</taxon>
        <taxon>Embryophyta</taxon>
        <taxon>Tracheophyta</taxon>
        <taxon>Spermatophyta</taxon>
        <taxon>Magnoliopsida</taxon>
        <taxon>eudicotyledons</taxon>
        <taxon>Gunneridae</taxon>
        <taxon>Pentapetalae</taxon>
        <taxon>rosids</taxon>
        <taxon>fabids</taxon>
        <taxon>Cucurbitales</taxon>
        <taxon>Cucurbitaceae</taxon>
        <taxon>Cucurbiteae</taxon>
        <taxon>Cucurbita</taxon>
    </lineage>
</organism>
<feature type="transmembrane region" description="Helical" evidence="1">
    <location>
        <begin position="246"/>
        <end position="267"/>
    </location>
</feature>